<feature type="transmembrane region" description="Helical" evidence="6">
    <location>
        <begin position="30"/>
        <end position="47"/>
    </location>
</feature>
<dbReference type="Pfam" id="PF02674">
    <property type="entry name" value="Colicin_V"/>
    <property type="match status" value="1"/>
</dbReference>
<keyword evidence="8" id="KW-1185">Reference proteome</keyword>
<feature type="compositionally biased region" description="Low complexity" evidence="5">
    <location>
        <begin position="225"/>
        <end position="255"/>
    </location>
</feature>
<feature type="region of interest" description="Disordered" evidence="5">
    <location>
        <begin position="174"/>
        <end position="255"/>
    </location>
</feature>
<comment type="subcellular location">
    <subcellularLocation>
        <location evidence="1">Membrane</location>
        <topology evidence="1">Multi-pass membrane protein</topology>
    </subcellularLocation>
</comment>
<evidence type="ECO:0000256" key="5">
    <source>
        <dbReference type="SAM" id="MobiDB-lite"/>
    </source>
</evidence>
<feature type="transmembrane region" description="Helical" evidence="6">
    <location>
        <begin position="103"/>
        <end position="127"/>
    </location>
</feature>
<feature type="compositionally biased region" description="Polar residues" evidence="5">
    <location>
        <begin position="204"/>
        <end position="224"/>
    </location>
</feature>
<proteinExistence type="predicted"/>
<evidence type="ECO:0000313" key="7">
    <source>
        <dbReference type="EMBL" id="MQT11286.1"/>
    </source>
</evidence>
<dbReference type="PANTHER" id="PTHR36926">
    <property type="entry name" value="COLICIN V PRODUCTION PROTEIN"/>
    <property type="match status" value="1"/>
</dbReference>
<evidence type="ECO:0000313" key="8">
    <source>
        <dbReference type="Proteomes" id="UP000332515"/>
    </source>
</evidence>
<evidence type="ECO:0000256" key="3">
    <source>
        <dbReference type="ARBA" id="ARBA00022989"/>
    </source>
</evidence>
<feature type="transmembrane region" description="Helical" evidence="6">
    <location>
        <begin position="6"/>
        <end position="23"/>
    </location>
</feature>
<comment type="caution">
    <text evidence="7">The sequence shown here is derived from an EMBL/GenBank/DDBJ whole genome shotgun (WGS) entry which is preliminary data.</text>
</comment>
<name>A0A6A7XYD4_9HYPH</name>
<dbReference type="GO" id="GO:0009403">
    <property type="term" value="P:toxin biosynthetic process"/>
    <property type="evidence" value="ECO:0007669"/>
    <property type="project" value="InterPro"/>
</dbReference>
<keyword evidence="3 6" id="KW-1133">Transmembrane helix</keyword>
<dbReference type="AlphaFoldDB" id="A0A6A7XYD4"/>
<feature type="transmembrane region" description="Helical" evidence="6">
    <location>
        <begin position="63"/>
        <end position="83"/>
    </location>
</feature>
<dbReference type="InterPro" id="IPR003825">
    <property type="entry name" value="Colicin-V_CvpA"/>
</dbReference>
<organism evidence="7 8">
    <name type="scientific">Segnochrobactrum spirostomi</name>
    <dbReference type="NCBI Taxonomy" id="2608987"/>
    <lineage>
        <taxon>Bacteria</taxon>
        <taxon>Pseudomonadati</taxon>
        <taxon>Pseudomonadota</taxon>
        <taxon>Alphaproteobacteria</taxon>
        <taxon>Hyphomicrobiales</taxon>
        <taxon>Segnochrobactraceae</taxon>
        <taxon>Segnochrobactrum</taxon>
    </lineage>
</organism>
<reference evidence="7 8" key="1">
    <citation type="submission" date="2019-09" db="EMBL/GenBank/DDBJ databases">
        <title>Segnochrobactrum spirostomi gen. nov., sp. nov., isolated from the ciliate Spirostomum cf. yagiui and description of a novel family, Segnochrobactraceae fam. nov. within the order Rhizobiales of the class Alphaproteobacteria.</title>
        <authorList>
            <person name="Akter S."/>
            <person name="Shazib S.U.A."/>
            <person name="Shin M.K."/>
        </authorList>
    </citation>
    <scope>NUCLEOTIDE SEQUENCE [LARGE SCALE GENOMIC DNA]</scope>
    <source>
        <strain evidence="7 8">Sp-1</strain>
    </source>
</reference>
<dbReference type="PANTHER" id="PTHR36926:SF1">
    <property type="entry name" value="COLICIN V PRODUCTION PROTEIN"/>
    <property type="match status" value="1"/>
</dbReference>
<sequence length="255" mass="26571">MSFTVLDGIVLVVTLLSAVLAMVRGFVREVLSIASWVVAAIAAYAFYDDLLPLVSKYIHHPQLALAASIGGVFLVTLIVVSIITMKISDFVIDSRIGFVDRALGFVFGAARGILLLVVAMLFFNWLVPQDRQPPWVADARTKTMLDQLGGRLVAALPSNPDAIIAERLGPSLSGKIPGLKTDTTTAPAAPGSQPAPQTPDASYGTGSRQSLDQLIQSTNDGSDTSQTQAPAASGGQPQPATPPAGTQPAPAGQGQ</sequence>
<dbReference type="InterPro" id="IPR052719">
    <property type="entry name" value="CvpA-like"/>
</dbReference>
<gene>
    <name evidence="7" type="ORF">F0357_01075</name>
</gene>
<evidence type="ECO:0000256" key="6">
    <source>
        <dbReference type="SAM" id="Phobius"/>
    </source>
</evidence>
<evidence type="ECO:0000256" key="2">
    <source>
        <dbReference type="ARBA" id="ARBA00022692"/>
    </source>
</evidence>
<evidence type="ECO:0000256" key="4">
    <source>
        <dbReference type="ARBA" id="ARBA00023136"/>
    </source>
</evidence>
<feature type="compositionally biased region" description="Low complexity" evidence="5">
    <location>
        <begin position="183"/>
        <end position="199"/>
    </location>
</feature>
<keyword evidence="4 6" id="KW-0472">Membrane</keyword>
<dbReference type="GO" id="GO:0016020">
    <property type="term" value="C:membrane"/>
    <property type="evidence" value="ECO:0007669"/>
    <property type="project" value="UniProtKB-SubCell"/>
</dbReference>
<dbReference type="Proteomes" id="UP000332515">
    <property type="component" value="Unassembled WGS sequence"/>
</dbReference>
<dbReference type="EMBL" id="VWNA01000001">
    <property type="protein sequence ID" value="MQT11286.1"/>
    <property type="molecule type" value="Genomic_DNA"/>
</dbReference>
<keyword evidence="2 6" id="KW-0812">Transmembrane</keyword>
<accession>A0A6A7XYD4</accession>
<evidence type="ECO:0000256" key="1">
    <source>
        <dbReference type="ARBA" id="ARBA00004141"/>
    </source>
</evidence>
<protein>
    <submittedName>
        <fullName evidence="7">CvpA family protein</fullName>
    </submittedName>
</protein>